<dbReference type="Proteomes" id="UP000827976">
    <property type="component" value="Chromosome 18"/>
</dbReference>
<dbReference type="EMBL" id="CM037028">
    <property type="protein sequence ID" value="KAH7656335.1"/>
    <property type="molecule type" value="Genomic_DNA"/>
</dbReference>
<evidence type="ECO:0000313" key="2">
    <source>
        <dbReference type="Proteomes" id="UP000827976"/>
    </source>
</evidence>
<comment type="caution">
    <text evidence="1">The sequence shown here is derived from an EMBL/GenBank/DDBJ whole genome shotgun (WGS) entry which is preliminary data.</text>
</comment>
<accession>A0ACB7U7X9</accession>
<keyword evidence="2" id="KW-1185">Reference proteome</keyword>
<reference evidence="2" key="1">
    <citation type="journal article" date="2022" name="Nat. Commun.">
        <title>Chromosome evolution and the genetic basis of agronomically important traits in greater yam.</title>
        <authorList>
            <person name="Bredeson J.V."/>
            <person name="Lyons J.B."/>
            <person name="Oniyinde I.O."/>
            <person name="Okereke N.R."/>
            <person name="Kolade O."/>
            <person name="Nnabue I."/>
            <person name="Nwadili C.O."/>
            <person name="Hribova E."/>
            <person name="Parker M."/>
            <person name="Nwogha J."/>
            <person name="Shu S."/>
            <person name="Carlson J."/>
            <person name="Kariba R."/>
            <person name="Muthemba S."/>
            <person name="Knop K."/>
            <person name="Barton G.J."/>
            <person name="Sherwood A.V."/>
            <person name="Lopez-Montes A."/>
            <person name="Asiedu R."/>
            <person name="Jamnadass R."/>
            <person name="Muchugi A."/>
            <person name="Goodstein D."/>
            <person name="Egesi C.N."/>
            <person name="Featherston J."/>
            <person name="Asfaw A."/>
            <person name="Simpson G.G."/>
            <person name="Dolezel J."/>
            <person name="Hendre P.S."/>
            <person name="Van Deynze A."/>
            <person name="Kumar P.L."/>
            <person name="Obidiegwu J.E."/>
            <person name="Bhattacharjee R."/>
            <person name="Rokhsar D.S."/>
        </authorList>
    </citation>
    <scope>NUCLEOTIDE SEQUENCE [LARGE SCALE GENOMIC DNA]</scope>
    <source>
        <strain evidence="2">cv. TDa95/00328</strain>
    </source>
</reference>
<name>A0ACB7U7X9_DIOAL</name>
<evidence type="ECO:0000313" key="1">
    <source>
        <dbReference type="EMBL" id="KAH7656335.1"/>
    </source>
</evidence>
<organism evidence="1 2">
    <name type="scientific">Dioscorea alata</name>
    <name type="common">Purple yam</name>
    <dbReference type="NCBI Taxonomy" id="55571"/>
    <lineage>
        <taxon>Eukaryota</taxon>
        <taxon>Viridiplantae</taxon>
        <taxon>Streptophyta</taxon>
        <taxon>Embryophyta</taxon>
        <taxon>Tracheophyta</taxon>
        <taxon>Spermatophyta</taxon>
        <taxon>Magnoliopsida</taxon>
        <taxon>Liliopsida</taxon>
        <taxon>Dioscoreales</taxon>
        <taxon>Dioscoreaceae</taxon>
        <taxon>Dioscorea</taxon>
    </lineage>
</organism>
<proteinExistence type="predicted"/>
<gene>
    <name evidence="1" type="ORF">IHE45_18G070100</name>
</gene>
<sequence>MDEKINKGNGADEVMIPGFRFQPTDEELVEFYLTMKIQNKPLAIELIRQLDIYKYDPWDLPKLALIRETEWYFYCSRRRKYRNSARPNRVTDAGFWKATRGDRPIYSSKETKCIGLKKTLVFYKGRAAKCVKTDWMMHEFRLSSASDSSPLKRPSDIHISTDDSWAICRIFKKISSSEQGGKLQPCMPTTPKTANSNFFSSSAGNTPVGSENLFCITEARCEIQFGSNINLQYQPKYQIKQKPSALHFTDNMVFSSVDPSITSSQSVDVSPVLLKMHPEKLADDRTLASKEFANDSQLGIKWNCSNGQKGSLIRENFNTCYPSSEVGENFEDNEFYYQVSTH</sequence>
<protein>
    <submittedName>
        <fullName evidence="1">NAC domain-containing protein</fullName>
    </submittedName>
</protein>